<dbReference type="Proteomes" id="UP000054241">
    <property type="component" value="Unassembled WGS sequence"/>
</dbReference>
<dbReference type="EMBL" id="LMWL01000087">
    <property type="protein sequence ID" value="KUM90261.1"/>
    <property type="molecule type" value="Genomic_DNA"/>
</dbReference>
<dbReference type="STRING" id="67285.AQI88_38835"/>
<keyword evidence="2" id="KW-1185">Reference proteome</keyword>
<evidence type="ECO:0000313" key="2">
    <source>
        <dbReference type="Proteomes" id="UP000054241"/>
    </source>
</evidence>
<dbReference type="RefSeq" id="WP_067009617.1">
    <property type="nucleotide sequence ID" value="NZ_KQ948054.1"/>
</dbReference>
<dbReference type="OrthoDB" id="4163346at2"/>
<proteinExistence type="predicted"/>
<organism evidence="1 2">
    <name type="scientific">Streptomyces cellostaticus</name>
    <dbReference type="NCBI Taxonomy" id="67285"/>
    <lineage>
        <taxon>Bacteria</taxon>
        <taxon>Bacillati</taxon>
        <taxon>Actinomycetota</taxon>
        <taxon>Actinomycetes</taxon>
        <taxon>Kitasatosporales</taxon>
        <taxon>Streptomycetaceae</taxon>
        <taxon>Streptomyces</taxon>
    </lineage>
</organism>
<comment type="caution">
    <text evidence="1">The sequence shown here is derived from an EMBL/GenBank/DDBJ whole genome shotgun (WGS) entry which is preliminary data.</text>
</comment>
<evidence type="ECO:0000313" key="1">
    <source>
        <dbReference type="EMBL" id="KUM90261.1"/>
    </source>
</evidence>
<sequence>MSLSEQQKKEATPANYGYPGDLWYAMARLHAAHPEPVGHSVPFERPSALLSITEPDDLVLAARVGLSGTQTMGHLHDLIDTVTRDLAGDSRIGVIALVPDVALEVMVGKQQELPLHTGHIAGLTQLLRDSLGTLGAHSTPGSGPCFHCEGTERARPLWERSRSAGYDVA</sequence>
<dbReference type="AlphaFoldDB" id="A0A124HB58"/>
<accession>A0A124HB58</accession>
<name>A0A124HB58_9ACTN</name>
<protein>
    <submittedName>
        <fullName evidence="1">Uncharacterized protein</fullName>
    </submittedName>
</protein>
<reference evidence="1 2" key="1">
    <citation type="submission" date="2015-10" db="EMBL/GenBank/DDBJ databases">
        <title>Draft genome sequence of Streptomyces cellostaticus DSM 40189, type strain for the species Streptomyces cellostaticus.</title>
        <authorList>
            <person name="Ruckert C."/>
            <person name="Winkler A."/>
            <person name="Kalinowski J."/>
            <person name="Kampfer P."/>
            <person name="Glaeser S."/>
        </authorList>
    </citation>
    <scope>NUCLEOTIDE SEQUENCE [LARGE SCALE GENOMIC DNA]</scope>
    <source>
        <strain evidence="1 2">DSM 40189</strain>
    </source>
</reference>
<gene>
    <name evidence="1" type="ORF">AQI88_38835</name>
</gene>